<evidence type="ECO:0000256" key="4">
    <source>
        <dbReference type="ARBA" id="ARBA00022989"/>
    </source>
</evidence>
<dbReference type="PANTHER" id="PTHR11266:SF17">
    <property type="entry name" value="PROTEIN MPV17"/>
    <property type="match status" value="1"/>
</dbReference>
<accession>W4JY96</accession>
<dbReference type="GeneID" id="20668930"/>
<protein>
    <submittedName>
        <fullName evidence="7">Uncharacterized protein</fullName>
    </submittedName>
</protein>
<evidence type="ECO:0000313" key="7">
    <source>
        <dbReference type="EMBL" id="ETW78424.1"/>
    </source>
</evidence>
<dbReference type="Proteomes" id="UP000030671">
    <property type="component" value="Unassembled WGS sequence"/>
</dbReference>
<evidence type="ECO:0000256" key="5">
    <source>
        <dbReference type="ARBA" id="ARBA00023136"/>
    </source>
</evidence>
<name>W4JY96_HETIT</name>
<dbReference type="eggNOG" id="KOG1944">
    <property type="taxonomic scope" value="Eukaryota"/>
</dbReference>
<evidence type="ECO:0000256" key="1">
    <source>
        <dbReference type="ARBA" id="ARBA00004141"/>
    </source>
</evidence>
<feature type="non-terminal residue" evidence="7">
    <location>
        <position position="180"/>
    </location>
</feature>
<sequence>MASAYRAYSNLLLRRPLATQCVTSAVLFGAGDAIAQQAVEKKGTHHDLARTARLAFYGGALFGPPITKWFQFLGRLQFSTPAKAVAYRTFLDQSLAAPLAVGWFFGWMTLLEGKGPAAISERLGSAYAPTLMRNWSVPAVFAPAQVLNFALVPPQFRFVFVGVVSLFWNTYLSAVNAQQK</sequence>
<dbReference type="STRING" id="747525.W4JY96"/>
<dbReference type="GO" id="GO:0016020">
    <property type="term" value="C:membrane"/>
    <property type="evidence" value="ECO:0007669"/>
    <property type="project" value="UniProtKB-SubCell"/>
</dbReference>
<proteinExistence type="inferred from homology"/>
<evidence type="ECO:0000256" key="6">
    <source>
        <dbReference type="RuleBase" id="RU363053"/>
    </source>
</evidence>
<gene>
    <name evidence="7" type="ORF">HETIRDRAFT_242470</name>
</gene>
<keyword evidence="8" id="KW-1185">Reference proteome</keyword>
<comment type="subcellular location">
    <subcellularLocation>
        <location evidence="1">Membrane</location>
        <topology evidence="1">Multi-pass membrane protein</topology>
    </subcellularLocation>
</comment>
<comment type="similarity">
    <text evidence="2 6">Belongs to the peroxisomal membrane protein PXMP2/4 family.</text>
</comment>
<dbReference type="KEGG" id="hir:HETIRDRAFT_242470"/>
<dbReference type="Pfam" id="PF04117">
    <property type="entry name" value="Mpv17_PMP22"/>
    <property type="match status" value="1"/>
</dbReference>
<keyword evidence="4" id="KW-1133">Transmembrane helix</keyword>
<dbReference type="RefSeq" id="XP_009550395.1">
    <property type="nucleotide sequence ID" value="XM_009552100.1"/>
</dbReference>
<evidence type="ECO:0000256" key="3">
    <source>
        <dbReference type="ARBA" id="ARBA00022692"/>
    </source>
</evidence>
<dbReference type="InParanoid" id="W4JY96"/>
<keyword evidence="5" id="KW-0472">Membrane</keyword>
<keyword evidence="3" id="KW-0812">Transmembrane</keyword>
<dbReference type="EMBL" id="KI925462">
    <property type="protein sequence ID" value="ETW78424.1"/>
    <property type="molecule type" value="Genomic_DNA"/>
</dbReference>
<dbReference type="PANTHER" id="PTHR11266">
    <property type="entry name" value="PEROXISOMAL MEMBRANE PROTEIN 2, PXMP2 MPV17"/>
    <property type="match status" value="1"/>
</dbReference>
<dbReference type="OrthoDB" id="430207at2759"/>
<dbReference type="InterPro" id="IPR007248">
    <property type="entry name" value="Mpv17_PMP22"/>
</dbReference>
<dbReference type="GO" id="GO:0005739">
    <property type="term" value="C:mitochondrion"/>
    <property type="evidence" value="ECO:0007669"/>
    <property type="project" value="TreeGrafter"/>
</dbReference>
<evidence type="ECO:0000256" key="2">
    <source>
        <dbReference type="ARBA" id="ARBA00006824"/>
    </source>
</evidence>
<evidence type="ECO:0000313" key="8">
    <source>
        <dbReference type="Proteomes" id="UP000030671"/>
    </source>
</evidence>
<dbReference type="AlphaFoldDB" id="W4JY96"/>
<dbReference type="HOGENOM" id="CLU_049109_8_1_1"/>
<reference evidence="7 8" key="1">
    <citation type="journal article" date="2012" name="New Phytol.">
        <title>Insight into trade-off between wood decay and parasitism from the genome of a fungal forest pathogen.</title>
        <authorList>
            <person name="Olson A."/>
            <person name="Aerts A."/>
            <person name="Asiegbu F."/>
            <person name="Belbahri L."/>
            <person name="Bouzid O."/>
            <person name="Broberg A."/>
            <person name="Canback B."/>
            <person name="Coutinho P.M."/>
            <person name="Cullen D."/>
            <person name="Dalman K."/>
            <person name="Deflorio G."/>
            <person name="van Diepen L.T."/>
            <person name="Dunand C."/>
            <person name="Duplessis S."/>
            <person name="Durling M."/>
            <person name="Gonthier P."/>
            <person name="Grimwood J."/>
            <person name="Fossdal C.G."/>
            <person name="Hansson D."/>
            <person name="Henrissat B."/>
            <person name="Hietala A."/>
            <person name="Himmelstrand K."/>
            <person name="Hoffmeister D."/>
            <person name="Hogberg N."/>
            <person name="James T.Y."/>
            <person name="Karlsson M."/>
            <person name="Kohler A."/>
            <person name="Kues U."/>
            <person name="Lee Y.H."/>
            <person name="Lin Y.C."/>
            <person name="Lind M."/>
            <person name="Lindquist E."/>
            <person name="Lombard V."/>
            <person name="Lucas S."/>
            <person name="Lunden K."/>
            <person name="Morin E."/>
            <person name="Murat C."/>
            <person name="Park J."/>
            <person name="Raffaello T."/>
            <person name="Rouze P."/>
            <person name="Salamov A."/>
            <person name="Schmutz J."/>
            <person name="Solheim H."/>
            <person name="Stahlberg J."/>
            <person name="Velez H."/>
            <person name="de Vries R.P."/>
            <person name="Wiebenga A."/>
            <person name="Woodward S."/>
            <person name="Yakovlev I."/>
            <person name="Garbelotto M."/>
            <person name="Martin F."/>
            <person name="Grigoriev I.V."/>
            <person name="Stenlid J."/>
        </authorList>
    </citation>
    <scope>NUCLEOTIDE SEQUENCE [LARGE SCALE GENOMIC DNA]</scope>
    <source>
        <strain evidence="7 8">TC 32-1</strain>
    </source>
</reference>
<organism evidence="7 8">
    <name type="scientific">Heterobasidion irregulare (strain TC 32-1)</name>
    <dbReference type="NCBI Taxonomy" id="747525"/>
    <lineage>
        <taxon>Eukaryota</taxon>
        <taxon>Fungi</taxon>
        <taxon>Dikarya</taxon>
        <taxon>Basidiomycota</taxon>
        <taxon>Agaricomycotina</taxon>
        <taxon>Agaricomycetes</taxon>
        <taxon>Russulales</taxon>
        <taxon>Bondarzewiaceae</taxon>
        <taxon>Heterobasidion</taxon>
        <taxon>Heterobasidion annosum species complex</taxon>
    </lineage>
</organism>